<dbReference type="AlphaFoldDB" id="A0A9Q1CAX7"/>
<dbReference type="EMBL" id="JAIZAY010000005">
    <property type="protein sequence ID" value="KAJ8041224.1"/>
    <property type="molecule type" value="Genomic_DNA"/>
</dbReference>
<dbReference type="InterPro" id="IPR016197">
    <property type="entry name" value="Chromo-like_dom_sf"/>
</dbReference>
<feature type="compositionally biased region" description="Polar residues" evidence="3">
    <location>
        <begin position="76"/>
        <end position="102"/>
    </location>
</feature>
<dbReference type="InterPro" id="IPR051053">
    <property type="entry name" value="ECH/Chromodomain_protein"/>
</dbReference>
<keyword evidence="2" id="KW-0539">Nucleus</keyword>
<comment type="subcellular location">
    <subcellularLocation>
        <location evidence="1">Nucleus</location>
    </subcellularLocation>
</comment>
<dbReference type="InterPro" id="IPR023779">
    <property type="entry name" value="Chromodomain_CS"/>
</dbReference>
<dbReference type="InterPro" id="IPR023780">
    <property type="entry name" value="Chromo_domain"/>
</dbReference>
<protein>
    <submittedName>
        <fullName evidence="5">Chromodomain Y-like protein</fullName>
    </submittedName>
</protein>
<dbReference type="OrthoDB" id="409763at2759"/>
<accession>A0A9Q1CAX7</accession>
<evidence type="ECO:0000256" key="3">
    <source>
        <dbReference type="SAM" id="MobiDB-lite"/>
    </source>
</evidence>
<sequence>MEEEVFEVLKILARRKSRRGKLEYLVRWKNYGEEDDTWEPIENLKDCDEVLEDFNNRLSRGEAIHFEQTPLKKNWSRATYSPSRDSNGSSRCSTPPRTNTGFNGKEKTKRKEQVVKTRSNAMKKSPKLASEHNYCVNSKTNINRYLSKTNASNKHKWDLLPNGDSLPSVNENRKGSPTNEEQRPRKRLFEKNAENELEDIFLSPNSDENSDYSSYLSNGHGGKGDIYIPAKRVKKSHSVIGTPLQTMEVSDGGVVIVTGRERVLSVAGIQGMSSKSSEGSSPSQLLAKFSPVVKLKSISPEKPLLSMLMNQKPDCKPFEDDKKFAEKRKASVIARRRLSQTEAGSVDDDERIDRRQSTRQIENLYRYKEIVVKKCNGYTQIRFFTTTPSRNALNSKALKELTAAFTNAKKDDSKVVFLSGSGSMFCSGLDLMCLRKHNLEERKKAAKYLATNLRTFVDTLITFPKLIVVAVNGPAIGLGAAILPLCDIVYASDKAWFHFPYGSLGQTPECCSSYTIPDVMGMARASEMLYAGRKLTALEAYSCGLISQVFWPTSLMQEVVPRVQKLTTTSVKAMSMSKMLIRSQLKPKLEYVNERECSALQEIWVSPDFHRQVKTFLEKGVEDL</sequence>
<dbReference type="InterPro" id="IPR014748">
    <property type="entry name" value="Enoyl-CoA_hydra_C"/>
</dbReference>
<dbReference type="Pfam" id="PF00385">
    <property type="entry name" value="Chromo"/>
    <property type="match status" value="1"/>
</dbReference>
<dbReference type="FunFam" id="3.90.226.10:FF:000084">
    <property type="entry name" value="Enoyl-CoA delta isomerase 2, mitochondrial"/>
    <property type="match status" value="1"/>
</dbReference>
<feature type="compositionally biased region" description="Polar residues" evidence="3">
    <location>
        <begin position="165"/>
        <end position="179"/>
    </location>
</feature>
<dbReference type="Gene3D" id="2.40.50.40">
    <property type="match status" value="1"/>
</dbReference>
<evidence type="ECO:0000259" key="4">
    <source>
        <dbReference type="PROSITE" id="PS50013"/>
    </source>
</evidence>
<dbReference type="SUPFAM" id="SSF54160">
    <property type="entry name" value="Chromo domain-like"/>
    <property type="match status" value="1"/>
</dbReference>
<dbReference type="Gene3D" id="3.90.226.10">
    <property type="entry name" value="2-enoyl-CoA Hydratase, Chain A, domain 1"/>
    <property type="match status" value="1"/>
</dbReference>
<evidence type="ECO:0000313" key="6">
    <source>
        <dbReference type="Proteomes" id="UP001152320"/>
    </source>
</evidence>
<comment type="caution">
    <text evidence="5">The sequence shown here is derived from an EMBL/GenBank/DDBJ whole genome shotgun (WGS) entry which is preliminary data.</text>
</comment>
<dbReference type="CDD" id="cd06558">
    <property type="entry name" value="crotonase-like"/>
    <property type="match status" value="1"/>
</dbReference>
<evidence type="ECO:0000256" key="1">
    <source>
        <dbReference type="ARBA" id="ARBA00004123"/>
    </source>
</evidence>
<dbReference type="InterPro" id="IPR029045">
    <property type="entry name" value="ClpP/crotonase-like_dom_sf"/>
</dbReference>
<dbReference type="PROSITE" id="PS00598">
    <property type="entry name" value="CHROMO_1"/>
    <property type="match status" value="1"/>
</dbReference>
<evidence type="ECO:0000313" key="5">
    <source>
        <dbReference type="EMBL" id="KAJ8041224.1"/>
    </source>
</evidence>
<dbReference type="Pfam" id="PF00378">
    <property type="entry name" value="ECH_1"/>
    <property type="match status" value="1"/>
</dbReference>
<name>A0A9Q1CAX7_HOLLE</name>
<feature type="compositionally biased region" description="Basic and acidic residues" evidence="3">
    <location>
        <begin position="104"/>
        <end position="115"/>
    </location>
</feature>
<dbReference type="CDD" id="cd00024">
    <property type="entry name" value="CD_CSD"/>
    <property type="match status" value="1"/>
</dbReference>
<organism evidence="5 6">
    <name type="scientific">Holothuria leucospilota</name>
    <name type="common">Black long sea cucumber</name>
    <name type="synonym">Mertensiothuria leucospilota</name>
    <dbReference type="NCBI Taxonomy" id="206669"/>
    <lineage>
        <taxon>Eukaryota</taxon>
        <taxon>Metazoa</taxon>
        <taxon>Echinodermata</taxon>
        <taxon>Eleutherozoa</taxon>
        <taxon>Echinozoa</taxon>
        <taxon>Holothuroidea</taxon>
        <taxon>Aspidochirotacea</taxon>
        <taxon>Aspidochirotida</taxon>
        <taxon>Holothuriidae</taxon>
        <taxon>Holothuria</taxon>
    </lineage>
</organism>
<dbReference type="SUPFAM" id="SSF52096">
    <property type="entry name" value="ClpP/crotonase"/>
    <property type="match status" value="1"/>
</dbReference>
<dbReference type="Proteomes" id="UP001152320">
    <property type="component" value="Chromosome 5"/>
</dbReference>
<keyword evidence="6" id="KW-1185">Reference proteome</keyword>
<dbReference type="Gene3D" id="1.10.12.10">
    <property type="entry name" value="Lyase 2-enoyl-coa Hydratase, Chain A, domain 2"/>
    <property type="match status" value="1"/>
</dbReference>
<feature type="region of interest" description="Disordered" evidence="3">
    <location>
        <begin position="75"/>
        <end position="132"/>
    </location>
</feature>
<feature type="region of interest" description="Disordered" evidence="3">
    <location>
        <begin position="154"/>
        <end position="186"/>
    </location>
</feature>
<dbReference type="GO" id="GO:0003714">
    <property type="term" value="F:transcription corepressor activity"/>
    <property type="evidence" value="ECO:0007669"/>
    <property type="project" value="TreeGrafter"/>
</dbReference>
<proteinExistence type="predicted"/>
<dbReference type="InterPro" id="IPR000953">
    <property type="entry name" value="Chromo/chromo_shadow_dom"/>
</dbReference>
<feature type="domain" description="Chromo" evidence="4">
    <location>
        <begin position="6"/>
        <end position="57"/>
    </location>
</feature>
<dbReference type="PANTHER" id="PTHR43684">
    <property type="match status" value="1"/>
</dbReference>
<reference evidence="5" key="1">
    <citation type="submission" date="2021-10" db="EMBL/GenBank/DDBJ databases">
        <title>Tropical sea cucumber genome reveals ecological adaptation and Cuvierian tubules defense mechanism.</title>
        <authorList>
            <person name="Chen T."/>
        </authorList>
    </citation>
    <scope>NUCLEOTIDE SEQUENCE</scope>
    <source>
        <strain evidence="5">Nanhai2018</strain>
        <tissue evidence="5">Muscle</tissue>
    </source>
</reference>
<dbReference type="GO" id="GO:0005634">
    <property type="term" value="C:nucleus"/>
    <property type="evidence" value="ECO:0007669"/>
    <property type="project" value="UniProtKB-SubCell"/>
</dbReference>
<dbReference type="SMART" id="SM00298">
    <property type="entry name" value="CHROMO"/>
    <property type="match status" value="1"/>
</dbReference>
<dbReference type="InterPro" id="IPR001753">
    <property type="entry name" value="Enoyl-CoA_hydra/iso"/>
</dbReference>
<evidence type="ECO:0000256" key="2">
    <source>
        <dbReference type="ARBA" id="ARBA00023242"/>
    </source>
</evidence>
<gene>
    <name evidence="5" type="ORF">HOLleu_11973</name>
</gene>
<dbReference type="PANTHER" id="PTHR43684:SF11">
    <property type="entry name" value="CHROMO DOMAIN-CONTAINING PROTEIN"/>
    <property type="match status" value="1"/>
</dbReference>
<dbReference type="PROSITE" id="PS50013">
    <property type="entry name" value="CHROMO_2"/>
    <property type="match status" value="1"/>
</dbReference>